<dbReference type="InterPro" id="IPR028082">
    <property type="entry name" value="Peripla_BP_I"/>
</dbReference>
<dbReference type="Gene3D" id="1.10.260.40">
    <property type="entry name" value="lambda repressor-like DNA-binding domains"/>
    <property type="match status" value="1"/>
</dbReference>
<evidence type="ECO:0000259" key="4">
    <source>
        <dbReference type="PROSITE" id="PS50932"/>
    </source>
</evidence>
<dbReference type="SUPFAM" id="SSF47413">
    <property type="entry name" value="lambda repressor-like DNA-binding domains"/>
    <property type="match status" value="1"/>
</dbReference>
<dbReference type="STRING" id="915059.NH26_22625"/>
<dbReference type="PROSITE" id="PS50932">
    <property type="entry name" value="HTH_LACI_2"/>
    <property type="match status" value="1"/>
</dbReference>
<dbReference type="GO" id="GO:0000976">
    <property type="term" value="F:transcription cis-regulatory region binding"/>
    <property type="evidence" value="ECO:0007669"/>
    <property type="project" value="TreeGrafter"/>
</dbReference>
<dbReference type="CDD" id="cd01392">
    <property type="entry name" value="HTH_LacI"/>
    <property type="match status" value="1"/>
</dbReference>
<proteinExistence type="predicted"/>
<keyword evidence="6" id="KW-1185">Reference proteome</keyword>
<dbReference type="Pfam" id="PF00356">
    <property type="entry name" value="LacI"/>
    <property type="match status" value="1"/>
</dbReference>
<dbReference type="InterPro" id="IPR010982">
    <property type="entry name" value="Lambda_DNA-bd_dom_sf"/>
</dbReference>
<dbReference type="Pfam" id="PF00532">
    <property type="entry name" value="Peripla_BP_1"/>
    <property type="match status" value="1"/>
</dbReference>
<sequence length="347" mass="39090">MKSRKPTIKDIARRLDISVSTVSRALRNADDINPVTRRKVLELAEKIGYKKSVLAAGLASKKSYLIGVIIPEITVPFFGTVIMGIEEFLKPLGYDLIILHSDENVTTESDCIDLLIDRQVDGIMISLSMNTKEDDHLKKAMEEEIPVVIFDRYLPDSILPIPRVIIDDFDAGYQATNHLINKGYKRIAFITGPVDMFISQQRQEGYVRAMERHGRSTSADLIVPATDLRRSVGTALDKLMVLKNRPDAILAFNDPIAFKLMRLLHKREIKIPKEVAVMGISGDDMGELFYPSLTTIAQPAKDMGYWAANLLKDRMDAMKKAKDEGKVFIPMSIQKFLPIQLIQREST</sequence>
<name>A0A1S1YTN4_FLAPC</name>
<evidence type="ECO:0000256" key="2">
    <source>
        <dbReference type="ARBA" id="ARBA00023125"/>
    </source>
</evidence>
<dbReference type="SUPFAM" id="SSF53822">
    <property type="entry name" value="Periplasmic binding protein-like I"/>
    <property type="match status" value="1"/>
</dbReference>
<keyword evidence="3" id="KW-0804">Transcription</keyword>
<keyword evidence="2" id="KW-0238">DNA-binding</keyword>
<dbReference type="Proteomes" id="UP000179797">
    <property type="component" value="Unassembled WGS sequence"/>
</dbReference>
<gene>
    <name evidence="5" type="ORF">NH26_22625</name>
</gene>
<feature type="domain" description="HTH lacI-type" evidence="4">
    <location>
        <begin position="6"/>
        <end position="60"/>
    </location>
</feature>
<dbReference type="OrthoDB" id="9803256at2"/>
<evidence type="ECO:0000313" key="6">
    <source>
        <dbReference type="Proteomes" id="UP000179797"/>
    </source>
</evidence>
<dbReference type="SMART" id="SM00354">
    <property type="entry name" value="HTH_LACI"/>
    <property type="match status" value="1"/>
</dbReference>
<evidence type="ECO:0000256" key="1">
    <source>
        <dbReference type="ARBA" id="ARBA00023015"/>
    </source>
</evidence>
<dbReference type="InterPro" id="IPR001761">
    <property type="entry name" value="Peripla_BP/Lac1_sug-bd_dom"/>
</dbReference>
<dbReference type="RefSeq" id="WP_044220513.1">
    <property type="nucleotide sequence ID" value="NZ_JRYR02000002.1"/>
</dbReference>
<dbReference type="PANTHER" id="PTHR30146:SF109">
    <property type="entry name" value="HTH-TYPE TRANSCRIPTIONAL REGULATOR GALS"/>
    <property type="match status" value="1"/>
</dbReference>
<evidence type="ECO:0000313" key="5">
    <source>
        <dbReference type="EMBL" id="OHX64391.1"/>
    </source>
</evidence>
<dbReference type="InterPro" id="IPR000843">
    <property type="entry name" value="HTH_LacI"/>
</dbReference>
<dbReference type="CDD" id="cd06267">
    <property type="entry name" value="PBP1_LacI_sugar_binding-like"/>
    <property type="match status" value="1"/>
</dbReference>
<dbReference type="Gene3D" id="3.40.50.2300">
    <property type="match status" value="2"/>
</dbReference>
<keyword evidence="1" id="KW-0805">Transcription regulation</keyword>
<dbReference type="EMBL" id="JRYR02000002">
    <property type="protein sequence ID" value="OHX64391.1"/>
    <property type="molecule type" value="Genomic_DNA"/>
</dbReference>
<organism evidence="5 6">
    <name type="scientific">Flammeovirga pacifica</name>
    <dbReference type="NCBI Taxonomy" id="915059"/>
    <lineage>
        <taxon>Bacteria</taxon>
        <taxon>Pseudomonadati</taxon>
        <taxon>Bacteroidota</taxon>
        <taxon>Cytophagia</taxon>
        <taxon>Cytophagales</taxon>
        <taxon>Flammeovirgaceae</taxon>
        <taxon>Flammeovirga</taxon>
    </lineage>
</organism>
<evidence type="ECO:0000256" key="3">
    <source>
        <dbReference type="ARBA" id="ARBA00023163"/>
    </source>
</evidence>
<dbReference type="GO" id="GO:0003700">
    <property type="term" value="F:DNA-binding transcription factor activity"/>
    <property type="evidence" value="ECO:0007669"/>
    <property type="project" value="TreeGrafter"/>
</dbReference>
<dbReference type="AlphaFoldDB" id="A0A1S1YTN4"/>
<protein>
    <recommendedName>
        <fullName evidence="4">HTH lacI-type domain-containing protein</fullName>
    </recommendedName>
</protein>
<accession>A0A1S1YTN4</accession>
<reference evidence="5 6" key="1">
    <citation type="journal article" date="2012" name="Int. J. Syst. Evol. Microbiol.">
        <title>Flammeovirga pacifica sp. nov., isolated from deep-sea sediment.</title>
        <authorList>
            <person name="Xu H."/>
            <person name="Fu Y."/>
            <person name="Yang N."/>
            <person name="Ding Z."/>
            <person name="Lai Q."/>
            <person name="Zeng R."/>
        </authorList>
    </citation>
    <scope>NUCLEOTIDE SEQUENCE [LARGE SCALE GENOMIC DNA]</scope>
    <source>
        <strain evidence="6">DSM 24597 / LMG 26175 / WPAGA1</strain>
    </source>
</reference>
<comment type="caution">
    <text evidence="5">The sequence shown here is derived from an EMBL/GenBank/DDBJ whole genome shotgun (WGS) entry which is preliminary data.</text>
</comment>
<dbReference type="PANTHER" id="PTHR30146">
    <property type="entry name" value="LACI-RELATED TRANSCRIPTIONAL REPRESSOR"/>
    <property type="match status" value="1"/>
</dbReference>